<name>A0ABS5KWS3_9ACTN</name>
<dbReference type="Proteomes" id="UP000730482">
    <property type="component" value="Unassembled WGS sequence"/>
</dbReference>
<dbReference type="Gene3D" id="3.10.620.30">
    <property type="match status" value="1"/>
</dbReference>
<evidence type="ECO:0000313" key="2">
    <source>
        <dbReference type="EMBL" id="MBS2550522.1"/>
    </source>
</evidence>
<evidence type="ECO:0000313" key="3">
    <source>
        <dbReference type="Proteomes" id="UP000730482"/>
    </source>
</evidence>
<proteinExistence type="predicted"/>
<protein>
    <submittedName>
        <fullName evidence="2">Transglutaminase domain-containing protein</fullName>
    </submittedName>
</protein>
<feature type="domain" description="Transglutaminase-like" evidence="1">
    <location>
        <begin position="95"/>
        <end position="158"/>
    </location>
</feature>
<reference evidence="2 3" key="1">
    <citation type="submission" date="2020-02" db="EMBL/GenBank/DDBJ databases">
        <title>Acidophilic actinobacteria isolated from forest soil.</title>
        <authorList>
            <person name="Golinska P."/>
        </authorList>
    </citation>
    <scope>NUCLEOTIDE SEQUENCE [LARGE SCALE GENOMIC DNA]</scope>
    <source>
        <strain evidence="2 3">NL8</strain>
    </source>
</reference>
<dbReference type="InterPro" id="IPR038765">
    <property type="entry name" value="Papain-like_cys_pep_sf"/>
</dbReference>
<dbReference type="EMBL" id="JAAFYZ010000105">
    <property type="protein sequence ID" value="MBS2550522.1"/>
    <property type="molecule type" value="Genomic_DNA"/>
</dbReference>
<accession>A0ABS5KWS3</accession>
<evidence type="ECO:0000259" key="1">
    <source>
        <dbReference type="SMART" id="SM00460"/>
    </source>
</evidence>
<gene>
    <name evidence="2" type="ORF">KGQ19_26985</name>
</gene>
<dbReference type="InterPro" id="IPR002931">
    <property type="entry name" value="Transglutaminase-like"/>
</dbReference>
<dbReference type="SMART" id="SM00460">
    <property type="entry name" value="TGc"/>
    <property type="match status" value="1"/>
</dbReference>
<comment type="caution">
    <text evidence="2">The sequence shown here is derived from an EMBL/GenBank/DDBJ whole genome shotgun (WGS) entry which is preliminary data.</text>
</comment>
<dbReference type="SUPFAM" id="SSF54001">
    <property type="entry name" value="Cysteine proteinases"/>
    <property type="match status" value="1"/>
</dbReference>
<sequence>MPAHLDPTVAAYYSSQSAFSDPGPEAAEYADLPDDPAQLAAIARNLLIHRLEGGLFNHTIATDRLHNDAETRYVDSILHLLLERDASPLPRPRDVGDRFVGVCRDFVLLHCSFLRHAGIPARMRCGFADYFDPQQHGDHVVTEYWDPRHGWRLADPQLADPKIAAAHTIDFDPMNIPRDRFHVAGAAWQAIRTGTTDPQTFGHWHPEDPMAGEWFVAQSVRLDFASLNKTEMLLWDIWGTGIDDYREVTEPQRDLYDRAAQITSDAVAFDEVRVLYAQDDRLHVPAEVWSLAPFNGPQRTALRP</sequence>
<dbReference type="RefSeq" id="WP_212013467.1">
    <property type="nucleotide sequence ID" value="NZ_JAAFYZ010000105.1"/>
</dbReference>
<dbReference type="Pfam" id="PF01841">
    <property type="entry name" value="Transglut_core"/>
    <property type="match status" value="1"/>
</dbReference>
<organism evidence="2 3">
    <name type="scientific">Catenulispora pinistramenti</name>
    <dbReference type="NCBI Taxonomy" id="2705254"/>
    <lineage>
        <taxon>Bacteria</taxon>
        <taxon>Bacillati</taxon>
        <taxon>Actinomycetota</taxon>
        <taxon>Actinomycetes</taxon>
        <taxon>Catenulisporales</taxon>
        <taxon>Catenulisporaceae</taxon>
        <taxon>Catenulispora</taxon>
    </lineage>
</organism>
<keyword evidence="3" id="KW-1185">Reference proteome</keyword>